<evidence type="ECO:0000313" key="3">
    <source>
        <dbReference type="Proteomes" id="UP000680679"/>
    </source>
</evidence>
<name>A0ABM7QQP1_9GAMM</name>
<proteinExistence type="predicted"/>
<protein>
    <recommendedName>
        <fullName evidence="4">PIN domain-containing protein</fullName>
    </recommendedName>
</protein>
<keyword evidence="3" id="KW-1185">Reference proteome</keyword>
<dbReference type="InterPro" id="IPR041705">
    <property type="entry name" value="PIN_Sll0205"/>
</dbReference>
<evidence type="ECO:0000256" key="1">
    <source>
        <dbReference type="SAM" id="MobiDB-lite"/>
    </source>
</evidence>
<dbReference type="SUPFAM" id="SSF88723">
    <property type="entry name" value="PIN domain-like"/>
    <property type="match status" value="1"/>
</dbReference>
<dbReference type="InterPro" id="IPR052919">
    <property type="entry name" value="TA_system_RNase"/>
</dbReference>
<feature type="region of interest" description="Disordered" evidence="1">
    <location>
        <begin position="138"/>
        <end position="165"/>
    </location>
</feature>
<dbReference type="InterPro" id="IPR029060">
    <property type="entry name" value="PIN-like_dom_sf"/>
</dbReference>
<organism evidence="2 3">
    <name type="scientific">Allochromatium tepidum</name>
    <dbReference type="NCBI Taxonomy" id="553982"/>
    <lineage>
        <taxon>Bacteria</taxon>
        <taxon>Pseudomonadati</taxon>
        <taxon>Pseudomonadota</taxon>
        <taxon>Gammaproteobacteria</taxon>
        <taxon>Chromatiales</taxon>
        <taxon>Chromatiaceae</taxon>
        <taxon>Allochromatium</taxon>
    </lineage>
</organism>
<dbReference type="EMBL" id="AP024564">
    <property type="protein sequence ID" value="BCU08348.1"/>
    <property type="molecule type" value="Genomic_DNA"/>
</dbReference>
<dbReference type="PANTHER" id="PTHR36173:SF2">
    <property type="entry name" value="RIBONUCLEASE VAPC16"/>
    <property type="match status" value="1"/>
</dbReference>
<dbReference type="Proteomes" id="UP000680679">
    <property type="component" value="Plasmid pAt1"/>
</dbReference>
<evidence type="ECO:0000313" key="2">
    <source>
        <dbReference type="EMBL" id="BCU08348.1"/>
    </source>
</evidence>
<accession>A0ABM7QQP1</accession>
<dbReference type="CDD" id="cd09872">
    <property type="entry name" value="PIN_Sll0205-like"/>
    <property type="match status" value="1"/>
</dbReference>
<sequence>MGDHDKGLSEYSYKPPALAVGYMTDSPKLPSHARTLIQATTSIVWVSAASVWEIAIKHALGRGDMPVSSQEAIDYFRESGYRFLAIEAEHAAAVEALPAHHQDPFDRLLVAQALVEPMRLSPTGGAPVFPACAGMNRTRRESATQQRRVPRVRGDEPAQRAPGRQQLCAAHHCAIPPSNAER</sequence>
<reference evidence="2 3" key="1">
    <citation type="submission" date="2021-04" db="EMBL/GenBank/DDBJ databases">
        <title>Complete genome sequencing of Allochromatium tepidum strain NZ.</title>
        <authorList>
            <person name="Tsukatani Y."/>
            <person name="Mori H."/>
        </authorList>
    </citation>
    <scope>NUCLEOTIDE SEQUENCE [LARGE SCALE GENOMIC DNA]</scope>
    <source>
        <strain evidence="2 3">NZ</strain>
        <plasmid evidence="2 3">pAt1</plasmid>
    </source>
</reference>
<gene>
    <name evidence="2" type="ORF">Atep_30250</name>
</gene>
<geneLocation type="plasmid" evidence="2 3">
    <name>pAt1</name>
</geneLocation>
<keyword evidence="2" id="KW-0614">Plasmid</keyword>
<dbReference type="PANTHER" id="PTHR36173">
    <property type="entry name" value="RIBONUCLEASE VAPC16-RELATED"/>
    <property type="match status" value="1"/>
</dbReference>
<evidence type="ECO:0008006" key="4">
    <source>
        <dbReference type="Google" id="ProtNLM"/>
    </source>
</evidence>